<dbReference type="PANTHER" id="PTHR43393:SF3">
    <property type="entry name" value="LYSINE DECARBOXYLASE-LIKE PROTEIN"/>
    <property type="match status" value="1"/>
</dbReference>
<comment type="caution">
    <text evidence="1">The sequence shown here is derived from an EMBL/GenBank/DDBJ whole genome shotgun (WGS) entry which is preliminary data.</text>
</comment>
<dbReference type="STRING" id="1266370.NITGR_630007"/>
<dbReference type="SUPFAM" id="SSF102405">
    <property type="entry name" value="MCP/YpsA-like"/>
    <property type="match status" value="1"/>
</dbReference>
<evidence type="ECO:0000313" key="1">
    <source>
        <dbReference type="EMBL" id="CCQ91353.1"/>
    </source>
</evidence>
<reference evidence="1 2" key="1">
    <citation type="journal article" date="2013" name="Front. Microbiol.">
        <title>The genome of Nitrospina gracilis illuminates the metabolism and evolution of the major marine nitrite oxidizer.</title>
        <authorList>
            <person name="Luecker S."/>
            <person name="Nowka B."/>
            <person name="Rattei T."/>
            <person name="Spieck E."/>
            <person name="and Daims H."/>
        </authorList>
    </citation>
    <scope>NUCLEOTIDE SEQUENCE [LARGE SCALE GENOMIC DNA]</scope>
    <source>
        <strain evidence="1 2">3/211</strain>
    </source>
</reference>
<dbReference type="Pfam" id="PF18306">
    <property type="entry name" value="LDcluster4"/>
    <property type="match status" value="1"/>
</dbReference>
<dbReference type="HOGENOM" id="CLU_111919_0_0_0"/>
<keyword evidence="2" id="KW-1185">Reference proteome</keyword>
<evidence type="ECO:0000313" key="2">
    <source>
        <dbReference type="Proteomes" id="UP000011704"/>
    </source>
</evidence>
<gene>
    <name evidence="1" type="ORF">NITGR_630007</name>
</gene>
<dbReference type="AlphaFoldDB" id="M1Z041"/>
<dbReference type="InterPro" id="IPR052341">
    <property type="entry name" value="LOG_family_nucleotidases"/>
</dbReference>
<dbReference type="Proteomes" id="UP000011704">
    <property type="component" value="Unassembled WGS sequence"/>
</dbReference>
<dbReference type="Gene3D" id="3.40.50.450">
    <property type="match status" value="1"/>
</dbReference>
<dbReference type="GO" id="GO:0005829">
    <property type="term" value="C:cytosol"/>
    <property type="evidence" value="ECO:0007669"/>
    <property type="project" value="TreeGrafter"/>
</dbReference>
<dbReference type="InParanoid" id="M1Z041"/>
<proteinExistence type="predicted"/>
<dbReference type="OrthoDB" id="9019599at2"/>
<dbReference type="EMBL" id="CAQJ01000070">
    <property type="protein sequence ID" value="CCQ91353.1"/>
    <property type="molecule type" value="Genomic_DNA"/>
</dbReference>
<sequence length="186" mass="20339">MPKKTIQVGIIGSGTNQYAKLTWPIGRWIAEQGFNLVTGGGGGVMESTSQAFCQVSHRKGKVIGILPSGVACDRAAMRSHYKTPPGYPNDFVDIPIYTHLHMSGIQGKGVASRNHIIVLTSDVVIGFPGGPGTRSEVQLALEYRKPIVLLNKDHIWEEFKRTEARVVDSPDDVIAAVRSLEPDWFD</sequence>
<dbReference type="PANTHER" id="PTHR43393">
    <property type="entry name" value="CYTOKININ RIBOSIDE 5'-MONOPHOSPHATE PHOSPHORIBOHYDROLASE"/>
    <property type="match status" value="1"/>
</dbReference>
<protein>
    <submittedName>
        <fullName evidence="1">Rossmann fold nucleotide-binding protein-like</fullName>
    </submittedName>
</protein>
<dbReference type="RefSeq" id="WP_005009940.1">
    <property type="nucleotide sequence ID" value="NZ_HG422173.1"/>
</dbReference>
<accession>M1Z041</accession>
<dbReference type="InterPro" id="IPR041164">
    <property type="entry name" value="LDcluster4"/>
</dbReference>
<organism evidence="1 2">
    <name type="scientific">Nitrospina gracilis (strain 3/211)</name>
    <dbReference type="NCBI Taxonomy" id="1266370"/>
    <lineage>
        <taxon>Bacteria</taxon>
        <taxon>Pseudomonadati</taxon>
        <taxon>Nitrospinota/Tectimicrobiota group</taxon>
        <taxon>Nitrospinota</taxon>
        <taxon>Nitrospinia</taxon>
        <taxon>Nitrospinales</taxon>
        <taxon>Nitrospinaceae</taxon>
        <taxon>Nitrospina</taxon>
    </lineage>
</organism>
<name>M1Z041_NITG3</name>